<dbReference type="InterPro" id="IPR017019">
    <property type="entry name" value="DNA_replication_prd_bac"/>
</dbReference>
<dbReference type="InterPro" id="IPR006343">
    <property type="entry name" value="DnaB/C_C"/>
</dbReference>
<dbReference type="Pfam" id="PF07261">
    <property type="entry name" value="DnaB_2"/>
    <property type="match status" value="2"/>
</dbReference>
<accession>A0A4R3MGH3</accession>
<dbReference type="PIRSF" id="PIRSF033722">
    <property type="entry name" value="DnaD_CA_C3587_prd"/>
    <property type="match status" value="1"/>
</dbReference>
<gene>
    <name evidence="3" type="ORF">EDC18_10927</name>
</gene>
<name>A0A4R3MGH3_9FIRM</name>
<dbReference type="AlphaFoldDB" id="A0A4R3MGH3"/>
<protein>
    <submittedName>
        <fullName evidence="3">DnaD/phage-associated family protein</fullName>
    </submittedName>
</protein>
<reference evidence="3 4" key="1">
    <citation type="submission" date="2019-03" db="EMBL/GenBank/DDBJ databases">
        <title>Genomic Encyclopedia of Type Strains, Phase IV (KMG-IV): sequencing the most valuable type-strain genomes for metagenomic binning, comparative biology and taxonomic classification.</title>
        <authorList>
            <person name="Goeker M."/>
        </authorList>
    </citation>
    <scope>NUCLEOTIDE SEQUENCE [LARGE SCALE GENOMIC DNA]</scope>
    <source>
        <strain evidence="3 4">DSM 24629</strain>
    </source>
</reference>
<dbReference type="InterPro" id="IPR053162">
    <property type="entry name" value="DnaD"/>
</dbReference>
<evidence type="ECO:0000313" key="4">
    <source>
        <dbReference type="Proteomes" id="UP000294902"/>
    </source>
</evidence>
<dbReference type="InterPro" id="IPR034829">
    <property type="entry name" value="DnaD-like_sf"/>
</dbReference>
<dbReference type="PANTHER" id="PTHR37293:SF5">
    <property type="entry name" value="DNA REPLICATION PROTEIN"/>
    <property type="match status" value="1"/>
</dbReference>
<comment type="similarity">
    <text evidence="1">Belongs to the DnaB/DnaD family.</text>
</comment>
<keyword evidence="4" id="KW-1185">Reference proteome</keyword>
<dbReference type="Gene3D" id="1.10.10.630">
    <property type="entry name" value="DnaD domain-like"/>
    <property type="match status" value="2"/>
</dbReference>
<evidence type="ECO:0000259" key="2">
    <source>
        <dbReference type="Pfam" id="PF07261"/>
    </source>
</evidence>
<dbReference type="Proteomes" id="UP000294902">
    <property type="component" value="Unassembled WGS sequence"/>
</dbReference>
<dbReference type="RefSeq" id="WP_132253353.1">
    <property type="nucleotide sequence ID" value="NZ_SMAL01000009.1"/>
</dbReference>
<dbReference type="OrthoDB" id="1652900at2"/>
<evidence type="ECO:0000313" key="3">
    <source>
        <dbReference type="EMBL" id="TCT13065.1"/>
    </source>
</evidence>
<dbReference type="EMBL" id="SMAL01000009">
    <property type="protein sequence ID" value="TCT13065.1"/>
    <property type="molecule type" value="Genomic_DNA"/>
</dbReference>
<comment type="caution">
    <text evidence="3">The sequence shown here is derived from an EMBL/GenBank/DDBJ whole genome shotgun (WGS) entry which is preliminary data.</text>
</comment>
<evidence type="ECO:0000256" key="1">
    <source>
        <dbReference type="ARBA" id="ARBA00093462"/>
    </source>
</evidence>
<proteinExistence type="inferred from homology"/>
<dbReference type="SUPFAM" id="SSF158499">
    <property type="entry name" value="DnaD domain-like"/>
    <property type="match status" value="2"/>
</dbReference>
<sequence>MHKIVLDSGQYNLYTSVSNIFIDHYMSSANGDFIKVYLYILRSMQNNTEISTSLIADNLNLTEADVLRALRYWNDLNILKVEGTDKEINKISILQLGNLQHSPTIETINQMDTDSVELIPNEKPEYKPSEMNKFAENASFKQLIYITQKYLGKLLTQNELSTLISFYDWLKLPFEVIEFLIEYCVSNNNRSMRYIEKVAITWSENNIDTLEKARNHIQVFSKSYFGIMKAFGLGNRNPAVTEIQYMKKWLETYKFELDIILEACNRTIQAIHQPSFDYADSILSAWHKKNVRNFNDITLLDDQFEKNKKTRPETKKESKFVNYSQRDYNFDELEKMARERLIKKASESR</sequence>
<feature type="domain" description="DnaB/C C-terminal" evidence="2">
    <location>
        <begin position="236"/>
        <end position="297"/>
    </location>
</feature>
<dbReference type="NCBIfam" id="TIGR01446">
    <property type="entry name" value="DnaD_dom"/>
    <property type="match status" value="2"/>
</dbReference>
<dbReference type="PANTHER" id="PTHR37293">
    <property type="entry name" value="PHAGE REPLICATION PROTEIN-RELATED"/>
    <property type="match status" value="1"/>
</dbReference>
<feature type="domain" description="DnaB/C C-terminal" evidence="2">
    <location>
        <begin position="146"/>
        <end position="217"/>
    </location>
</feature>
<organism evidence="3 4">
    <name type="scientific">Natranaerovirga pectinivora</name>
    <dbReference type="NCBI Taxonomy" id="682400"/>
    <lineage>
        <taxon>Bacteria</taxon>
        <taxon>Bacillati</taxon>
        <taxon>Bacillota</taxon>
        <taxon>Clostridia</taxon>
        <taxon>Lachnospirales</taxon>
        <taxon>Natranaerovirgaceae</taxon>
        <taxon>Natranaerovirga</taxon>
    </lineage>
</organism>